<dbReference type="InterPro" id="IPR002761">
    <property type="entry name" value="Diphthami_syn_dom"/>
</dbReference>
<proteinExistence type="predicted"/>
<organism evidence="2 3">
    <name type="scientific">Povalibacter uvarum</name>
    <dbReference type="NCBI Taxonomy" id="732238"/>
    <lineage>
        <taxon>Bacteria</taxon>
        <taxon>Pseudomonadati</taxon>
        <taxon>Pseudomonadota</taxon>
        <taxon>Gammaproteobacteria</taxon>
        <taxon>Steroidobacterales</taxon>
        <taxon>Steroidobacteraceae</taxon>
        <taxon>Povalibacter</taxon>
    </lineage>
</organism>
<evidence type="ECO:0000313" key="2">
    <source>
        <dbReference type="EMBL" id="MBB6094087.1"/>
    </source>
</evidence>
<dbReference type="Gene3D" id="3.40.50.620">
    <property type="entry name" value="HUPs"/>
    <property type="match status" value="1"/>
</dbReference>
<dbReference type="CDD" id="cd01994">
    <property type="entry name" value="AANH_PF0828-like"/>
    <property type="match status" value="1"/>
</dbReference>
<dbReference type="RefSeq" id="WP_184333042.1">
    <property type="nucleotide sequence ID" value="NZ_JACHHZ010000003.1"/>
</dbReference>
<dbReference type="SUPFAM" id="SSF52402">
    <property type="entry name" value="Adenine nucleotide alpha hydrolases-like"/>
    <property type="match status" value="1"/>
</dbReference>
<dbReference type="AlphaFoldDB" id="A0A841HLX8"/>
<comment type="caution">
    <text evidence="2">The sequence shown here is derived from an EMBL/GenBank/DDBJ whole genome shotgun (WGS) entry which is preliminary data.</text>
</comment>
<feature type="domain" description="Diphthamide synthase" evidence="1">
    <location>
        <begin position="12"/>
        <end position="197"/>
    </location>
</feature>
<dbReference type="Proteomes" id="UP000588068">
    <property type="component" value="Unassembled WGS sequence"/>
</dbReference>
<dbReference type="Pfam" id="PF01902">
    <property type="entry name" value="Diphthami_syn_2"/>
    <property type="match status" value="1"/>
</dbReference>
<accession>A0A841HLX8</accession>
<keyword evidence="3" id="KW-1185">Reference proteome</keyword>
<name>A0A841HLX8_9GAMM</name>
<reference evidence="2 3" key="1">
    <citation type="submission" date="2020-08" db="EMBL/GenBank/DDBJ databases">
        <title>Genomic Encyclopedia of Type Strains, Phase IV (KMG-IV): sequencing the most valuable type-strain genomes for metagenomic binning, comparative biology and taxonomic classification.</title>
        <authorList>
            <person name="Goeker M."/>
        </authorList>
    </citation>
    <scope>NUCLEOTIDE SEQUENCE [LARGE SCALE GENOMIC DNA]</scope>
    <source>
        <strain evidence="2 3">DSM 26723</strain>
    </source>
</reference>
<sequence length="230" mass="25869">MFHDVSHPAVCSFSGGKDSCLALWLAIRQGYDVRTLLVMFDEQGERSRSHAIPMALMRRQAEALGCALVTRNTSWKTYEAQFIDALKELHASGHRTAIFGDIDLQEHRDWEEHVCSAAQMKCVLPLWQNDRLQLADEVLGLGFRATVVCTDSRYLGDEFCGRDYNARFIADLPEGVDACGENGEFHTFVYDGPCFDHPVAHRIEGFESYVAPPQYGSVRYRFAKLANVAA</sequence>
<dbReference type="EMBL" id="JACHHZ010000003">
    <property type="protein sequence ID" value="MBB6094087.1"/>
    <property type="molecule type" value="Genomic_DNA"/>
</dbReference>
<protein>
    <submittedName>
        <fullName evidence="2">Uncharacterized protein (TIGR00290 family)</fullName>
    </submittedName>
</protein>
<dbReference type="Gene3D" id="3.90.1490.10">
    <property type="entry name" value="putative n-type atp pyrophosphatase, domain 2"/>
    <property type="match status" value="1"/>
</dbReference>
<evidence type="ECO:0000313" key="3">
    <source>
        <dbReference type="Proteomes" id="UP000588068"/>
    </source>
</evidence>
<evidence type="ECO:0000259" key="1">
    <source>
        <dbReference type="Pfam" id="PF01902"/>
    </source>
</evidence>
<dbReference type="InterPro" id="IPR014729">
    <property type="entry name" value="Rossmann-like_a/b/a_fold"/>
</dbReference>
<dbReference type="NCBIfam" id="TIGR00290">
    <property type="entry name" value="MJ0570_dom"/>
    <property type="match status" value="1"/>
</dbReference>
<gene>
    <name evidence="2" type="ORF">HNQ60_002968</name>
</gene>